<dbReference type="PANTHER" id="PTHR40661">
    <property type="match status" value="1"/>
</dbReference>
<keyword evidence="2" id="KW-0238">DNA-binding</keyword>
<name>A0A4U8UCV8_9HELI</name>
<dbReference type="GO" id="GO:0003677">
    <property type="term" value="F:DNA binding"/>
    <property type="evidence" value="ECO:0007669"/>
    <property type="project" value="UniProtKB-KW"/>
</dbReference>
<feature type="domain" description="HTH cro/C1-type" evidence="4">
    <location>
        <begin position="7"/>
        <end position="62"/>
    </location>
</feature>
<dbReference type="PROSITE" id="PS50943">
    <property type="entry name" value="HTH_CROC1"/>
    <property type="match status" value="1"/>
</dbReference>
<dbReference type="EMBL" id="JRPC02000015">
    <property type="protein sequence ID" value="TLE15577.1"/>
    <property type="molecule type" value="Genomic_DNA"/>
</dbReference>
<dbReference type="InterPro" id="IPR001387">
    <property type="entry name" value="Cro/C1-type_HTH"/>
</dbReference>
<dbReference type="Gene3D" id="1.10.260.40">
    <property type="entry name" value="lambda repressor-like DNA-binding domains"/>
    <property type="match status" value="1"/>
</dbReference>
<dbReference type="SUPFAM" id="SSF47413">
    <property type="entry name" value="lambda repressor-like DNA-binding domains"/>
    <property type="match status" value="1"/>
</dbReference>
<dbReference type="PANTHER" id="PTHR40661:SF3">
    <property type="entry name" value="FELS-1 PROPHAGE TRANSCRIPTIONAL REGULATOR"/>
    <property type="match status" value="1"/>
</dbReference>
<keyword evidence="1" id="KW-0805">Transcription regulation</keyword>
<dbReference type="SUPFAM" id="SSF51306">
    <property type="entry name" value="LexA/Signal peptidase"/>
    <property type="match status" value="1"/>
</dbReference>
<evidence type="ECO:0000256" key="1">
    <source>
        <dbReference type="ARBA" id="ARBA00023015"/>
    </source>
</evidence>
<dbReference type="CDD" id="cd00093">
    <property type="entry name" value="HTH_XRE"/>
    <property type="match status" value="1"/>
</dbReference>
<dbReference type="InterPro" id="IPR015927">
    <property type="entry name" value="Peptidase_S24_S26A/B/C"/>
</dbReference>
<dbReference type="InterPro" id="IPR010982">
    <property type="entry name" value="Lambda_DNA-bd_dom_sf"/>
</dbReference>
<protein>
    <submittedName>
        <fullName evidence="5">LexA family transcriptional regulator</fullName>
    </submittedName>
</protein>
<accession>A0A4U8UCV8</accession>
<proteinExistence type="predicted"/>
<comment type="caution">
    <text evidence="5">The sequence shown here is derived from an EMBL/GenBank/DDBJ whole genome shotgun (WGS) entry which is preliminary data.</text>
</comment>
<dbReference type="CDD" id="cd06529">
    <property type="entry name" value="S24_LexA-like"/>
    <property type="match status" value="1"/>
</dbReference>
<dbReference type="Pfam" id="PF01381">
    <property type="entry name" value="HTH_3"/>
    <property type="match status" value="1"/>
</dbReference>
<keyword evidence="3" id="KW-0804">Transcription</keyword>
<dbReference type="InterPro" id="IPR039418">
    <property type="entry name" value="LexA-like"/>
</dbReference>
<organism evidence="5 6">
    <name type="scientific">Helicobacter apodemus</name>
    <dbReference type="NCBI Taxonomy" id="135569"/>
    <lineage>
        <taxon>Bacteria</taxon>
        <taxon>Pseudomonadati</taxon>
        <taxon>Campylobacterota</taxon>
        <taxon>Epsilonproteobacteria</taxon>
        <taxon>Campylobacterales</taxon>
        <taxon>Helicobacteraceae</taxon>
        <taxon>Helicobacter</taxon>
    </lineage>
</organism>
<keyword evidence="6" id="KW-1185">Reference proteome</keyword>
<dbReference type="Pfam" id="PF00717">
    <property type="entry name" value="Peptidase_S24"/>
    <property type="match status" value="1"/>
</dbReference>
<dbReference type="AlphaFoldDB" id="A0A4U8UCV8"/>
<sequence>MDLREKIRTARNVLGITQGELAKNSGISIQNIKKLETQVNTNPTNNTLQKLAIALKVDSDYFVSQVSPNQEKSVSQPKNSSQTLNQDDFYFIPKLNITASAGGGNELEGLECYESGQTLAIDKAFFKAIPSHNIKAIRVDGYSMIPLLFPDSWVIFEEGNEFKGDGLYIINYANQLMVKLLQLNPITNILEIISTNKDYKSYEVSLSESQELCLIRGKVLRSII</sequence>
<evidence type="ECO:0000313" key="6">
    <source>
        <dbReference type="Proteomes" id="UP000029920"/>
    </source>
</evidence>
<evidence type="ECO:0000256" key="2">
    <source>
        <dbReference type="ARBA" id="ARBA00023125"/>
    </source>
</evidence>
<evidence type="ECO:0000259" key="4">
    <source>
        <dbReference type="PROSITE" id="PS50943"/>
    </source>
</evidence>
<reference evidence="5 6" key="1">
    <citation type="journal article" date="2014" name="Genome Announc.">
        <title>Draft genome sequences of eight enterohepatic helicobacter species isolated from both laboratory and wild rodents.</title>
        <authorList>
            <person name="Sheh A."/>
            <person name="Shen Z."/>
            <person name="Fox J.G."/>
        </authorList>
    </citation>
    <scope>NUCLEOTIDE SEQUENCE [LARGE SCALE GENOMIC DNA]</scope>
    <source>
        <strain evidence="5 6">MIT-03-7007</strain>
    </source>
</reference>
<dbReference type="RefSeq" id="WP_052087413.1">
    <property type="nucleotide sequence ID" value="NZ_JRPC02000015.1"/>
</dbReference>
<dbReference type="InterPro" id="IPR036286">
    <property type="entry name" value="LexA/Signal_pep-like_sf"/>
</dbReference>
<evidence type="ECO:0000313" key="5">
    <source>
        <dbReference type="EMBL" id="TLE15577.1"/>
    </source>
</evidence>
<dbReference type="SMART" id="SM00530">
    <property type="entry name" value="HTH_XRE"/>
    <property type="match status" value="1"/>
</dbReference>
<gene>
    <name evidence="5" type="ORF">LS72_006455</name>
</gene>
<dbReference type="Proteomes" id="UP000029920">
    <property type="component" value="Unassembled WGS sequence"/>
</dbReference>
<evidence type="ECO:0000256" key="3">
    <source>
        <dbReference type="ARBA" id="ARBA00023163"/>
    </source>
</evidence>
<dbReference type="Gene3D" id="2.10.109.10">
    <property type="entry name" value="Umud Fragment, subunit A"/>
    <property type="match status" value="1"/>
</dbReference>